<dbReference type="PROSITE" id="PS51192">
    <property type="entry name" value="HELICASE_ATP_BIND_1"/>
    <property type="match status" value="1"/>
</dbReference>
<dbReference type="PANTHER" id="PTHR18934:SF83">
    <property type="entry name" value="PRE-MRNA-SPLICING FACTOR ATP-DEPENDENT RNA HELICASE DHX16"/>
    <property type="match status" value="1"/>
</dbReference>
<organism evidence="15 16">
    <name type="scientific">Paramecium tetraurelia</name>
    <dbReference type="NCBI Taxonomy" id="5888"/>
    <lineage>
        <taxon>Eukaryota</taxon>
        <taxon>Sar</taxon>
        <taxon>Alveolata</taxon>
        <taxon>Ciliophora</taxon>
        <taxon>Intramacronucleata</taxon>
        <taxon>Oligohymenophorea</taxon>
        <taxon>Peniculida</taxon>
        <taxon>Parameciidae</taxon>
        <taxon>Paramecium</taxon>
    </lineage>
</organism>
<proteinExistence type="predicted"/>
<dbReference type="GO" id="GO:0004386">
    <property type="term" value="F:helicase activity"/>
    <property type="evidence" value="ECO:0000318"/>
    <property type="project" value="GO_Central"/>
</dbReference>
<evidence type="ECO:0000256" key="5">
    <source>
        <dbReference type="ARBA" id="ARBA00022801"/>
    </source>
</evidence>
<evidence type="ECO:0000256" key="12">
    <source>
        <dbReference type="SAM" id="MobiDB-lite"/>
    </source>
</evidence>
<evidence type="ECO:0000256" key="6">
    <source>
        <dbReference type="ARBA" id="ARBA00022806"/>
    </source>
</evidence>
<keyword evidence="8" id="KW-0508">mRNA splicing</keyword>
<dbReference type="Pfam" id="PF04408">
    <property type="entry name" value="WHD_HA2"/>
    <property type="match status" value="1"/>
</dbReference>
<dbReference type="InterPro" id="IPR049945">
    <property type="entry name" value="AAA_22"/>
</dbReference>
<dbReference type="PROSITE" id="PS51194">
    <property type="entry name" value="HELICASE_CTER"/>
    <property type="match status" value="1"/>
</dbReference>
<dbReference type="FunFam" id="3.40.50.300:FF:000726">
    <property type="entry name" value="Pre-mRNA-splicing factor ATP-dependent RNA helicase"/>
    <property type="match status" value="1"/>
</dbReference>
<dbReference type="InterPro" id="IPR001650">
    <property type="entry name" value="Helicase_C-like"/>
</dbReference>
<keyword evidence="7" id="KW-0067">ATP-binding</keyword>
<dbReference type="FunFam" id="3.40.50.300:FF:000007">
    <property type="entry name" value="Pre-mRNA-splicing factor ATP-dependent RNA helicase"/>
    <property type="match status" value="1"/>
</dbReference>
<dbReference type="InterPro" id="IPR002464">
    <property type="entry name" value="DNA/RNA_helicase_DEAH_CS"/>
</dbReference>
<keyword evidence="11" id="KW-0175">Coiled coil</keyword>
<dbReference type="SUPFAM" id="SSF52540">
    <property type="entry name" value="P-loop containing nucleoside triphosphate hydrolases"/>
    <property type="match status" value="1"/>
</dbReference>
<dbReference type="InParanoid" id="A0BZ04"/>
<evidence type="ECO:0000256" key="7">
    <source>
        <dbReference type="ARBA" id="ARBA00022840"/>
    </source>
</evidence>
<dbReference type="OrthoDB" id="10253254at2759"/>
<dbReference type="GO" id="GO:0006397">
    <property type="term" value="P:mRNA processing"/>
    <property type="evidence" value="ECO:0007669"/>
    <property type="project" value="UniProtKB-KW"/>
</dbReference>
<dbReference type="Proteomes" id="UP000000600">
    <property type="component" value="Unassembled WGS sequence"/>
</dbReference>
<accession>A0BZ04</accession>
<keyword evidence="6" id="KW-0347">Helicase</keyword>
<dbReference type="PANTHER" id="PTHR18934">
    <property type="entry name" value="ATP-DEPENDENT RNA HELICASE"/>
    <property type="match status" value="1"/>
</dbReference>
<evidence type="ECO:0000256" key="3">
    <source>
        <dbReference type="ARBA" id="ARBA00022664"/>
    </source>
</evidence>
<sequence>MSKLDDFWLRDKMYDLLGLYDNITHDFIKECAKSSTSATELKKKLIDSSFPAEDEFCEELLARFAGIKPPKPSEYELWEKEQQEKKQKEYELVEANKAQQLQVHNPNENKEEDKKAKEELHQKLLKKKPLDRQQEELLKKIELEKVKDESRMKYLKERELKQLKLKQMIQKDEEQIFDEAELTKKEKEERELNQLILKAAETQKDNDIVVEYYKQPDLYEEDGKILKDKTDVLKKKATDIKAEKPEEEQWQQHISTRANQHVRTWDEIEQKRIKKYELLYENAIDFVQLEVIKELGKIQNEKAKKKEGKREEEKERQEERQEEEETSKFQQHSSEEEQPKPQYPMEPQKPQKSAIQIVKEGLPIFKFRTQLLSLIRDNKVIVMVGETGSGKTTQLAQYLHEVGYTRTGMIGCTQPRRVAAMSVASRVALEMGVKLGHEVGYSIRFEDCCNDSTIIKYMTDGMLLREFMIDPMLQKYSVLIIDEAHERTLHTDILLSLIKDISRARDDLKVVISSATLDAQKFSQYFDDAPIIQIPGRRYQVDIYYTQQPEGNYVEAAVVTVLQIHVTQGVGDILVFLTGQDEIEDAEEMLRTRTKGFSKKIPELIICPVYAALPSEQQVKIFEPTPKGCRKVVLATNIAETSITIDNIIYVVDCGYVKQTSFSPSTGIESLQVVPCSKANANQRAGRAGRIAPGKCFRLYTAWSYNNELEDSPIPEIQRTNLGNVVLLLKTMGINNLVNFDYMDAPPHEMLLRALEQLYSLGALNNEGELTKLGRRMAEFPLDPMLSKMVVTSEHFKCVDQIITISAMLSVGNTIFYRPKEKQVHADTAKKNFYRPGGDHMTLLNIYNQWKDCNYTKEFCYESFIQFKAMKRAQDIKEQLTSLCERVEIDIKDETLSVYEDGGINIRKCITSGFFYNSAKKQKSETYRTLKNSHETQIHPSSLVFQEKPEWVIYHELVLTTKEYMRNVCEIKPEWLYEIAPHYFTEDFIKSNQKTLPKAKIDYNQF</sequence>
<comment type="catalytic activity">
    <reaction evidence="10">
        <text>ATP + H2O = ADP + phosphate + H(+)</text>
        <dbReference type="Rhea" id="RHEA:13065"/>
        <dbReference type="ChEBI" id="CHEBI:15377"/>
        <dbReference type="ChEBI" id="CHEBI:15378"/>
        <dbReference type="ChEBI" id="CHEBI:30616"/>
        <dbReference type="ChEBI" id="CHEBI:43474"/>
        <dbReference type="ChEBI" id="CHEBI:456216"/>
        <dbReference type="EC" id="3.6.4.13"/>
    </reaction>
</comment>
<evidence type="ECO:0000256" key="8">
    <source>
        <dbReference type="ARBA" id="ARBA00023187"/>
    </source>
</evidence>
<reference evidence="15 16" key="1">
    <citation type="journal article" date="2006" name="Nature">
        <title>Global trends of whole-genome duplications revealed by the ciliate Paramecium tetraurelia.</title>
        <authorList>
            <consortium name="Genoscope"/>
            <person name="Aury J.-M."/>
            <person name="Jaillon O."/>
            <person name="Duret L."/>
            <person name="Noel B."/>
            <person name="Jubin C."/>
            <person name="Porcel B.M."/>
            <person name="Segurens B."/>
            <person name="Daubin V."/>
            <person name="Anthouard V."/>
            <person name="Aiach N."/>
            <person name="Arnaiz O."/>
            <person name="Billaut A."/>
            <person name="Beisson J."/>
            <person name="Blanc I."/>
            <person name="Bouhouche K."/>
            <person name="Camara F."/>
            <person name="Duharcourt S."/>
            <person name="Guigo R."/>
            <person name="Gogendeau D."/>
            <person name="Katinka M."/>
            <person name="Keller A.-M."/>
            <person name="Kissmehl R."/>
            <person name="Klotz C."/>
            <person name="Koll F."/>
            <person name="Le Moue A."/>
            <person name="Lepere C."/>
            <person name="Malinsky S."/>
            <person name="Nowacki M."/>
            <person name="Nowak J.K."/>
            <person name="Plattner H."/>
            <person name="Poulain J."/>
            <person name="Ruiz F."/>
            <person name="Serrano V."/>
            <person name="Zagulski M."/>
            <person name="Dessen P."/>
            <person name="Betermier M."/>
            <person name="Weissenbach J."/>
            <person name="Scarpelli C."/>
            <person name="Schachter V."/>
            <person name="Sperling L."/>
            <person name="Meyer E."/>
            <person name="Cohen J."/>
            <person name="Wincker P."/>
        </authorList>
    </citation>
    <scope>NUCLEOTIDE SEQUENCE [LARGE SCALE GENOMIC DNA]</scope>
    <source>
        <strain evidence="15 16">Stock d4-2</strain>
    </source>
</reference>
<dbReference type="FunFam" id="1.20.120.1080:FF:000001">
    <property type="entry name" value="Pre-mRNA-splicing factor ATP-dependent RNA helicase"/>
    <property type="match status" value="1"/>
</dbReference>
<dbReference type="OMA" id="DGMMLKE"/>
<dbReference type="RefSeq" id="XP_001431169.1">
    <property type="nucleotide sequence ID" value="XM_001431132.1"/>
</dbReference>
<dbReference type="Pfam" id="PF00271">
    <property type="entry name" value="Helicase_C"/>
    <property type="match status" value="1"/>
</dbReference>
<keyword evidence="9" id="KW-0539">Nucleus</keyword>
<evidence type="ECO:0000256" key="10">
    <source>
        <dbReference type="ARBA" id="ARBA00047984"/>
    </source>
</evidence>
<dbReference type="EMBL" id="CT868028">
    <property type="protein sequence ID" value="CAK63771.1"/>
    <property type="molecule type" value="Genomic_DNA"/>
</dbReference>
<evidence type="ECO:0000313" key="15">
    <source>
        <dbReference type="EMBL" id="CAK63771.1"/>
    </source>
</evidence>
<evidence type="ECO:0000259" key="14">
    <source>
        <dbReference type="PROSITE" id="PS51194"/>
    </source>
</evidence>
<dbReference type="Pfam" id="PF21010">
    <property type="entry name" value="HA2_C"/>
    <property type="match status" value="1"/>
</dbReference>
<dbReference type="EC" id="3.6.4.13" evidence="2"/>
<dbReference type="SMART" id="SM00487">
    <property type="entry name" value="DEXDc"/>
    <property type="match status" value="1"/>
</dbReference>
<feature type="compositionally biased region" description="Basic and acidic residues" evidence="12">
    <location>
        <begin position="107"/>
        <end position="120"/>
    </location>
</feature>
<dbReference type="GO" id="GO:0071006">
    <property type="term" value="C:U2-type catalytic step 1 spliceosome"/>
    <property type="evidence" value="ECO:0007669"/>
    <property type="project" value="UniProtKB-ARBA"/>
</dbReference>
<evidence type="ECO:0000256" key="4">
    <source>
        <dbReference type="ARBA" id="ARBA00022741"/>
    </source>
</evidence>
<evidence type="ECO:0000256" key="2">
    <source>
        <dbReference type="ARBA" id="ARBA00012552"/>
    </source>
</evidence>
<evidence type="ECO:0000313" key="16">
    <source>
        <dbReference type="Proteomes" id="UP000000600"/>
    </source>
</evidence>
<dbReference type="GO" id="GO:0003723">
    <property type="term" value="F:RNA binding"/>
    <property type="evidence" value="ECO:0000318"/>
    <property type="project" value="GO_Central"/>
</dbReference>
<feature type="region of interest" description="Disordered" evidence="12">
    <location>
        <begin position="301"/>
        <end position="352"/>
    </location>
</feature>
<dbReference type="Gene3D" id="1.20.120.1080">
    <property type="match status" value="1"/>
</dbReference>
<dbReference type="InterPro" id="IPR048333">
    <property type="entry name" value="HA2_WH"/>
</dbReference>
<dbReference type="InterPro" id="IPR007502">
    <property type="entry name" value="Helicase-assoc_dom"/>
</dbReference>
<dbReference type="AlphaFoldDB" id="A0BZ04"/>
<dbReference type="GO" id="GO:0016887">
    <property type="term" value="F:ATP hydrolysis activity"/>
    <property type="evidence" value="ECO:0007669"/>
    <property type="project" value="InterPro"/>
</dbReference>
<feature type="domain" description="Helicase ATP-binding" evidence="13">
    <location>
        <begin position="372"/>
        <end position="535"/>
    </location>
</feature>
<dbReference type="Gene3D" id="3.40.50.300">
    <property type="entry name" value="P-loop containing nucleotide triphosphate hydrolases"/>
    <property type="match status" value="2"/>
</dbReference>
<feature type="region of interest" description="Disordered" evidence="12">
    <location>
        <begin position="239"/>
        <end position="259"/>
    </location>
</feature>
<protein>
    <recommendedName>
        <fullName evidence="2">RNA helicase</fullName>
        <ecNumber evidence="2">3.6.4.13</ecNumber>
    </recommendedName>
</protein>
<dbReference type="InterPro" id="IPR011709">
    <property type="entry name" value="DEAD-box_helicase_OB_fold"/>
</dbReference>
<feature type="domain" description="Helicase C-terminal" evidence="14">
    <location>
        <begin position="560"/>
        <end position="733"/>
    </location>
</feature>
<dbReference type="GO" id="GO:0005524">
    <property type="term" value="F:ATP binding"/>
    <property type="evidence" value="ECO:0007669"/>
    <property type="project" value="UniProtKB-KW"/>
</dbReference>
<dbReference type="eggNOG" id="KOG0923">
    <property type="taxonomic scope" value="Eukaryota"/>
</dbReference>
<feature type="coiled-coil region" evidence="11">
    <location>
        <begin position="170"/>
        <end position="205"/>
    </location>
</feature>
<dbReference type="InterPro" id="IPR027417">
    <property type="entry name" value="P-loop_NTPase"/>
</dbReference>
<dbReference type="GeneID" id="5016953"/>
<feature type="region of interest" description="Disordered" evidence="12">
    <location>
        <begin position="96"/>
        <end position="120"/>
    </location>
</feature>
<dbReference type="CDD" id="cd18791">
    <property type="entry name" value="SF2_C_RHA"/>
    <property type="match status" value="1"/>
</dbReference>
<evidence type="ECO:0000256" key="1">
    <source>
        <dbReference type="ARBA" id="ARBA00004123"/>
    </source>
</evidence>
<evidence type="ECO:0000259" key="13">
    <source>
        <dbReference type="PROSITE" id="PS51192"/>
    </source>
</evidence>
<dbReference type="SMART" id="SM00847">
    <property type="entry name" value="HA2"/>
    <property type="match status" value="1"/>
</dbReference>
<dbReference type="KEGG" id="ptm:GSPATT00033624001"/>
<dbReference type="GO" id="GO:0003724">
    <property type="term" value="F:RNA helicase activity"/>
    <property type="evidence" value="ECO:0007669"/>
    <property type="project" value="UniProtKB-EC"/>
</dbReference>
<dbReference type="Pfam" id="PF13401">
    <property type="entry name" value="AAA_22"/>
    <property type="match status" value="1"/>
</dbReference>
<evidence type="ECO:0000256" key="11">
    <source>
        <dbReference type="SAM" id="Coils"/>
    </source>
</evidence>
<keyword evidence="5" id="KW-0378">Hydrolase</keyword>
<keyword evidence="16" id="KW-1185">Reference proteome</keyword>
<dbReference type="SMART" id="SM00490">
    <property type="entry name" value="HELICc"/>
    <property type="match status" value="1"/>
</dbReference>
<dbReference type="InterPro" id="IPR014001">
    <property type="entry name" value="Helicase_ATP-bd"/>
</dbReference>
<name>A0BZ04_PARTE</name>
<comment type="subcellular location">
    <subcellularLocation>
        <location evidence="1">Nucleus</location>
    </subcellularLocation>
</comment>
<keyword evidence="4" id="KW-0547">Nucleotide-binding</keyword>
<dbReference type="STRING" id="5888.A0BZ04"/>
<dbReference type="GO" id="GO:0008380">
    <property type="term" value="P:RNA splicing"/>
    <property type="evidence" value="ECO:0007669"/>
    <property type="project" value="UniProtKB-KW"/>
</dbReference>
<gene>
    <name evidence="15" type="ORF">GSPATT00033624001</name>
</gene>
<evidence type="ECO:0000256" key="9">
    <source>
        <dbReference type="ARBA" id="ARBA00023242"/>
    </source>
</evidence>
<feature type="compositionally biased region" description="Basic and acidic residues" evidence="12">
    <location>
        <begin position="301"/>
        <end position="319"/>
    </location>
</feature>
<dbReference type="Pfam" id="PF07717">
    <property type="entry name" value="OB_NTP_bind"/>
    <property type="match status" value="1"/>
</dbReference>
<dbReference type="HOGENOM" id="CLU_001832_7_1_1"/>
<keyword evidence="3" id="KW-0507">mRNA processing</keyword>
<dbReference type="PROSITE" id="PS00690">
    <property type="entry name" value="DEAH_ATP_HELICASE"/>
    <property type="match status" value="1"/>
</dbReference>